<evidence type="ECO:0000256" key="1">
    <source>
        <dbReference type="SAM" id="Coils"/>
    </source>
</evidence>
<reference evidence="3 4" key="1">
    <citation type="submission" date="2019-03" db="EMBL/GenBank/DDBJ databases">
        <title>Genomic Encyclopedia of Type Strains, Phase IV (KMG-IV): sequencing the most valuable type-strain genomes for metagenomic binning, comparative biology and taxonomic classification.</title>
        <authorList>
            <person name="Goeker M."/>
        </authorList>
    </citation>
    <scope>NUCLEOTIDE SEQUENCE [LARGE SCALE GENOMIC DNA]</scope>
    <source>
        <strain evidence="3 4">DSM 29487</strain>
    </source>
</reference>
<sequence length="76" mass="9097">MIFIYIIGGLIFLALAIYLLDKREKMAREIKIIKEYRQDIDEMNTELDELQTQLDQMNEPLSRLNEISKKILSYMK</sequence>
<feature type="coiled-coil region" evidence="1">
    <location>
        <begin position="26"/>
        <end position="67"/>
    </location>
</feature>
<name>A0A4R3Z5W9_9FIRM</name>
<keyword evidence="4" id="KW-1185">Reference proteome</keyword>
<keyword evidence="2" id="KW-0472">Membrane</keyword>
<protein>
    <submittedName>
        <fullName evidence="3">Uncharacterized protein</fullName>
    </submittedName>
</protein>
<accession>A0A4R3Z5W9</accession>
<keyword evidence="2" id="KW-0812">Transmembrane</keyword>
<dbReference type="Proteomes" id="UP000295515">
    <property type="component" value="Unassembled WGS sequence"/>
</dbReference>
<dbReference type="RefSeq" id="WP_066449435.1">
    <property type="nucleotide sequence ID" value="NZ_JANKBF010000008.1"/>
</dbReference>
<dbReference type="AlphaFoldDB" id="A0A4R3Z5W9"/>
<organism evidence="3 4">
    <name type="scientific">Longibaculum muris</name>
    <dbReference type="NCBI Taxonomy" id="1796628"/>
    <lineage>
        <taxon>Bacteria</taxon>
        <taxon>Bacillati</taxon>
        <taxon>Bacillota</taxon>
        <taxon>Erysipelotrichia</taxon>
        <taxon>Erysipelotrichales</taxon>
        <taxon>Coprobacillaceae</taxon>
        <taxon>Longibaculum</taxon>
    </lineage>
</organism>
<dbReference type="EMBL" id="SMCQ01000005">
    <property type="protein sequence ID" value="TCW00930.1"/>
    <property type="molecule type" value="Genomic_DNA"/>
</dbReference>
<evidence type="ECO:0000313" key="4">
    <source>
        <dbReference type="Proteomes" id="UP000295515"/>
    </source>
</evidence>
<evidence type="ECO:0000256" key="2">
    <source>
        <dbReference type="SAM" id="Phobius"/>
    </source>
</evidence>
<keyword evidence="1" id="KW-0175">Coiled coil</keyword>
<gene>
    <name evidence="3" type="ORF">EDD60_10523</name>
</gene>
<keyword evidence="2" id="KW-1133">Transmembrane helix</keyword>
<dbReference type="GeneID" id="98914849"/>
<evidence type="ECO:0000313" key="3">
    <source>
        <dbReference type="EMBL" id="TCW00930.1"/>
    </source>
</evidence>
<proteinExistence type="predicted"/>
<feature type="transmembrane region" description="Helical" evidence="2">
    <location>
        <begin position="6"/>
        <end position="21"/>
    </location>
</feature>
<comment type="caution">
    <text evidence="3">The sequence shown here is derived from an EMBL/GenBank/DDBJ whole genome shotgun (WGS) entry which is preliminary data.</text>
</comment>